<accession>A0A1M6FMV4</accession>
<dbReference type="Proteomes" id="UP000183954">
    <property type="component" value="Unassembled WGS sequence"/>
</dbReference>
<sequence length="259" mass="28126">MRKRSFKTLTSLAAALIMTALFSTTAFAALPEGVPGAIEPPMVEKIEPKNDESGKPYFLLEVKIPQSVLELDKTRPTDGAVFLDYYVSIDKGAFEKWDGGYLDVITENEDASVAGKSGSYQVSVYPVIDESVSAIDISKHTYDLKLQLFYQYYYGEGAGEWDYIYSAFSNQVAIGAVPPQKPADQPQTAPKPEQQTPSVTPAVAPSLAQSSVVPVDKTETKLDDVPKTGDDSLLYLVFPAANLLLGATVIFAKRALKKA</sequence>
<name>A0A1M6FMV4_9FIRM</name>
<evidence type="ECO:0008006" key="6">
    <source>
        <dbReference type="Google" id="ProtNLM"/>
    </source>
</evidence>
<keyword evidence="3" id="KW-0732">Signal</keyword>
<dbReference type="EMBL" id="FQXJ01000032">
    <property type="protein sequence ID" value="SHI98973.1"/>
    <property type="molecule type" value="Genomic_DNA"/>
</dbReference>
<dbReference type="AlphaFoldDB" id="A0A1M6FMV4"/>
<evidence type="ECO:0000256" key="1">
    <source>
        <dbReference type="SAM" id="MobiDB-lite"/>
    </source>
</evidence>
<keyword evidence="2" id="KW-0472">Membrane</keyword>
<feature type="region of interest" description="Disordered" evidence="1">
    <location>
        <begin position="179"/>
        <end position="214"/>
    </location>
</feature>
<keyword evidence="2" id="KW-1133">Transmembrane helix</keyword>
<gene>
    <name evidence="4" type="ORF">SAMN02746098_04966</name>
</gene>
<proteinExistence type="predicted"/>
<protein>
    <recommendedName>
        <fullName evidence="6">LPXTG-motif cell wall anchor domain-containing protein</fullName>
    </recommendedName>
</protein>
<dbReference type="RefSeq" id="WP_073033078.1">
    <property type="nucleotide sequence ID" value="NZ_FQXJ01000032.1"/>
</dbReference>
<feature type="signal peptide" evidence="3">
    <location>
        <begin position="1"/>
        <end position="28"/>
    </location>
</feature>
<keyword evidence="2" id="KW-0812">Transmembrane</keyword>
<evidence type="ECO:0000256" key="2">
    <source>
        <dbReference type="SAM" id="Phobius"/>
    </source>
</evidence>
<feature type="compositionally biased region" description="Polar residues" evidence="1">
    <location>
        <begin position="185"/>
        <end position="199"/>
    </location>
</feature>
<evidence type="ECO:0000313" key="4">
    <source>
        <dbReference type="EMBL" id="SHI98973.1"/>
    </source>
</evidence>
<keyword evidence="5" id="KW-1185">Reference proteome</keyword>
<feature type="chain" id="PRO_5012093300" description="LPXTG-motif cell wall anchor domain-containing protein" evidence="3">
    <location>
        <begin position="29"/>
        <end position="259"/>
    </location>
</feature>
<feature type="transmembrane region" description="Helical" evidence="2">
    <location>
        <begin position="233"/>
        <end position="252"/>
    </location>
</feature>
<dbReference type="STRING" id="1121420.SAMN02746098_04966"/>
<organism evidence="4 5">
    <name type="scientific">Desulfosporosinus lacus DSM 15449</name>
    <dbReference type="NCBI Taxonomy" id="1121420"/>
    <lineage>
        <taxon>Bacteria</taxon>
        <taxon>Bacillati</taxon>
        <taxon>Bacillota</taxon>
        <taxon>Clostridia</taxon>
        <taxon>Eubacteriales</taxon>
        <taxon>Desulfitobacteriaceae</taxon>
        <taxon>Desulfosporosinus</taxon>
    </lineage>
</organism>
<evidence type="ECO:0000313" key="5">
    <source>
        <dbReference type="Proteomes" id="UP000183954"/>
    </source>
</evidence>
<reference evidence="5" key="1">
    <citation type="submission" date="2016-11" db="EMBL/GenBank/DDBJ databases">
        <authorList>
            <person name="Varghese N."/>
            <person name="Submissions S."/>
        </authorList>
    </citation>
    <scope>NUCLEOTIDE SEQUENCE [LARGE SCALE GENOMIC DNA]</scope>
    <source>
        <strain evidence="5">DSM 15449</strain>
    </source>
</reference>
<evidence type="ECO:0000256" key="3">
    <source>
        <dbReference type="SAM" id="SignalP"/>
    </source>
</evidence>
<dbReference type="OrthoDB" id="1858867at2"/>